<protein>
    <submittedName>
        <fullName evidence="1">Uncharacterized protein</fullName>
    </submittedName>
</protein>
<gene>
    <name evidence="1" type="ORF">GALMADRAFT_50324</name>
</gene>
<dbReference type="HOGENOM" id="CLU_210659_0_0_1"/>
<dbReference type="EMBL" id="KL142439">
    <property type="protein sequence ID" value="KDR65596.1"/>
    <property type="molecule type" value="Genomic_DNA"/>
</dbReference>
<name>A0A067S477_GALM3</name>
<feature type="non-terminal residue" evidence="1">
    <location>
        <position position="59"/>
    </location>
</feature>
<dbReference type="Proteomes" id="UP000027222">
    <property type="component" value="Unassembled WGS sequence"/>
</dbReference>
<accession>A0A067S477</accession>
<feature type="non-terminal residue" evidence="1">
    <location>
        <position position="1"/>
    </location>
</feature>
<sequence>FPPRPLTKRLIHTIVKGFTAASDPKNLMEAGCTVCGQLKPLKHLISKDDSQVDFKVLYK</sequence>
<dbReference type="AlphaFoldDB" id="A0A067S477"/>
<reference evidence="2" key="1">
    <citation type="journal article" date="2014" name="Proc. Natl. Acad. Sci. U.S.A.">
        <title>Extensive sampling of basidiomycete genomes demonstrates inadequacy of the white-rot/brown-rot paradigm for wood decay fungi.</title>
        <authorList>
            <person name="Riley R."/>
            <person name="Salamov A.A."/>
            <person name="Brown D.W."/>
            <person name="Nagy L.G."/>
            <person name="Floudas D."/>
            <person name="Held B.W."/>
            <person name="Levasseur A."/>
            <person name="Lombard V."/>
            <person name="Morin E."/>
            <person name="Otillar R."/>
            <person name="Lindquist E.A."/>
            <person name="Sun H."/>
            <person name="LaButti K.M."/>
            <person name="Schmutz J."/>
            <person name="Jabbour D."/>
            <person name="Luo H."/>
            <person name="Baker S.E."/>
            <person name="Pisabarro A.G."/>
            <person name="Walton J.D."/>
            <person name="Blanchette R.A."/>
            <person name="Henrissat B."/>
            <person name="Martin F."/>
            <person name="Cullen D."/>
            <person name="Hibbett D.S."/>
            <person name="Grigoriev I.V."/>
        </authorList>
    </citation>
    <scope>NUCLEOTIDE SEQUENCE [LARGE SCALE GENOMIC DNA]</scope>
    <source>
        <strain evidence="2">CBS 339.88</strain>
    </source>
</reference>
<evidence type="ECO:0000313" key="1">
    <source>
        <dbReference type="EMBL" id="KDR65596.1"/>
    </source>
</evidence>
<organism evidence="1 2">
    <name type="scientific">Galerina marginata (strain CBS 339.88)</name>
    <dbReference type="NCBI Taxonomy" id="685588"/>
    <lineage>
        <taxon>Eukaryota</taxon>
        <taxon>Fungi</taxon>
        <taxon>Dikarya</taxon>
        <taxon>Basidiomycota</taxon>
        <taxon>Agaricomycotina</taxon>
        <taxon>Agaricomycetes</taxon>
        <taxon>Agaricomycetidae</taxon>
        <taxon>Agaricales</taxon>
        <taxon>Agaricineae</taxon>
        <taxon>Strophariaceae</taxon>
        <taxon>Galerina</taxon>
    </lineage>
</organism>
<dbReference type="OrthoDB" id="3051956at2759"/>
<keyword evidence="2" id="KW-1185">Reference proteome</keyword>
<evidence type="ECO:0000313" key="2">
    <source>
        <dbReference type="Proteomes" id="UP000027222"/>
    </source>
</evidence>
<proteinExistence type="predicted"/>